<evidence type="ECO:0000313" key="1">
    <source>
        <dbReference type="EMBL" id="CAB4219011.1"/>
    </source>
</evidence>
<proteinExistence type="predicted"/>
<dbReference type="EMBL" id="LR797474">
    <property type="protein sequence ID" value="CAB4219011.1"/>
    <property type="molecule type" value="Genomic_DNA"/>
</dbReference>
<sequence length="235" mass="27537">MKLLEYNEDNLITYTLYEVAPKIYVVEAADDYSRAMLFVRAQEYYESAYSEFRKKTFCIFEYMNKYRKERGTKYFGYTKDWSGYNIPSDSLESCLTGLKSGKVLTTPYDTLMHTIHATIRQHQPRGKFYILGVDDIKSQVMDHELSHALFYTNKQYKAEMVELVLSLKSSVYDQLEAYLSQMGYVKQVIVDEIHAYLSTGLIEPMDRARGSIAASKKFKKVFKEYRKTFNLKLDV</sequence>
<protein>
    <submittedName>
        <fullName evidence="1">Uncharacterized protein</fullName>
    </submittedName>
</protein>
<organism evidence="1">
    <name type="scientific">uncultured Caudovirales phage</name>
    <dbReference type="NCBI Taxonomy" id="2100421"/>
    <lineage>
        <taxon>Viruses</taxon>
        <taxon>Duplodnaviria</taxon>
        <taxon>Heunggongvirae</taxon>
        <taxon>Uroviricota</taxon>
        <taxon>Caudoviricetes</taxon>
        <taxon>Peduoviridae</taxon>
        <taxon>Maltschvirus</taxon>
        <taxon>Maltschvirus maltsch</taxon>
    </lineage>
</organism>
<accession>A0A6J5SWK1</accession>
<gene>
    <name evidence="1" type="ORF">UFOVP1604_94</name>
</gene>
<reference evidence="1" key="1">
    <citation type="submission" date="2020-05" db="EMBL/GenBank/DDBJ databases">
        <authorList>
            <person name="Chiriac C."/>
            <person name="Salcher M."/>
            <person name="Ghai R."/>
            <person name="Kavagutti S V."/>
        </authorList>
    </citation>
    <scope>NUCLEOTIDE SEQUENCE</scope>
</reference>
<name>A0A6J5SWK1_9CAUD</name>